<accession>A0A9D1PH79</accession>
<keyword evidence="2 4" id="KW-0548">Nucleotidyltransferase</keyword>
<proteinExistence type="inferred from homology"/>
<comment type="pathway">
    <text evidence="4">Isoprenoid biosynthesis; isopentenyl diphosphate biosynthesis via DXP pathway; isopentenyl diphosphate from 1-deoxy-D-xylulose 5-phosphate: step 2/6.</text>
</comment>
<dbReference type="EC" id="2.7.7.60" evidence="4"/>
<dbReference type="AlphaFoldDB" id="A0A9D1PH79"/>
<name>A0A9D1PH79_9FIRM</name>
<evidence type="ECO:0000313" key="5">
    <source>
        <dbReference type="EMBL" id="HIV61358.1"/>
    </source>
</evidence>
<comment type="similarity">
    <text evidence="4">Belongs to the IspD/TarI cytidylyltransferase family. IspD subfamily.</text>
</comment>
<evidence type="ECO:0000256" key="1">
    <source>
        <dbReference type="ARBA" id="ARBA00022679"/>
    </source>
</evidence>
<dbReference type="InterPro" id="IPR001228">
    <property type="entry name" value="IspD"/>
</dbReference>
<dbReference type="CDD" id="cd02516">
    <property type="entry name" value="CDP-ME_synthetase"/>
    <property type="match status" value="1"/>
</dbReference>
<dbReference type="GO" id="GO:0019288">
    <property type="term" value="P:isopentenyl diphosphate biosynthetic process, methylerythritol 4-phosphate pathway"/>
    <property type="evidence" value="ECO:0007669"/>
    <property type="project" value="UniProtKB-UniRule"/>
</dbReference>
<feature type="site" description="Positions MEP for the nucleophilic attack" evidence="4">
    <location>
        <position position="217"/>
    </location>
</feature>
<keyword evidence="1 4" id="KW-0808">Transferase</keyword>
<reference evidence="5" key="1">
    <citation type="journal article" date="2021" name="PeerJ">
        <title>Extensive microbial diversity within the chicken gut microbiome revealed by metagenomics and culture.</title>
        <authorList>
            <person name="Gilroy R."/>
            <person name="Ravi A."/>
            <person name="Getino M."/>
            <person name="Pursley I."/>
            <person name="Horton D.L."/>
            <person name="Alikhan N.F."/>
            <person name="Baker D."/>
            <person name="Gharbi K."/>
            <person name="Hall N."/>
            <person name="Watson M."/>
            <person name="Adriaenssens E.M."/>
            <person name="Foster-Nyarko E."/>
            <person name="Jarju S."/>
            <person name="Secka A."/>
            <person name="Antonio M."/>
            <person name="Oren A."/>
            <person name="Chaudhuri R.R."/>
            <person name="La Ragione R."/>
            <person name="Hildebrand F."/>
            <person name="Pallen M.J."/>
        </authorList>
    </citation>
    <scope>NUCLEOTIDE SEQUENCE</scope>
    <source>
        <strain evidence="5">CHK193-4272</strain>
    </source>
</reference>
<dbReference type="EMBL" id="DXIE01000006">
    <property type="protein sequence ID" value="HIV61358.1"/>
    <property type="molecule type" value="Genomic_DNA"/>
</dbReference>
<evidence type="ECO:0000313" key="6">
    <source>
        <dbReference type="Proteomes" id="UP000886808"/>
    </source>
</evidence>
<dbReference type="HAMAP" id="MF_00108">
    <property type="entry name" value="IspD"/>
    <property type="match status" value="1"/>
</dbReference>
<dbReference type="GO" id="GO:0050518">
    <property type="term" value="F:2-C-methyl-D-erythritol 4-phosphate cytidylyltransferase activity"/>
    <property type="evidence" value="ECO:0007669"/>
    <property type="project" value="UniProtKB-UniRule"/>
</dbReference>
<dbReference type="InterPro" id="IPR034683">
    <property type="entry name" value="IspD/TarI"/>
</dbReference>
<comment type="caution">
    <text evidence="5">The sequence shown here is derived from an EMBL/GenBank/DDBJ whole genome shotgun (WGS) entry which is preliminary data.</text>
</comment>
<dbReference type="PANTHER" id="PTHR32125">
    <property type="entry name" value="2-C-METHYL-D-ERYTHRITOL 4-PHOSPHATE CYTIDYLYLTRANSFERASE, CHLOROPLASTIC"/>
    <property type="match status" value="1"/>
</dbReference>
<dbReference type="InterPro" id="IPR029044">
    <property type="entry name" value="Nucleotide-diphossugar_trans"/>
</dbReference>
<evidence type="ECO:0000256" key="2">
    <source>
        <dbReference type="ARBA" id="ARBA00022695"/>
    </source>
</evidence>
<evidence type="ECO:0000256" key="3">
    <source>
        <dbReference type="ARBA" id="ARBA00023229"/>
    </source>
</evidence>
<comment type="catalytic activity">
    <reaction evidence="4">
        <text>2-C-methyl-D-erythritol 4-phosphate + CTP + H(+) = 4-CDP-2-C-methyl-D-erythritol + diphosphate</text>
        <dbReference type="Rhea" id="RHEA:13429"/>
        <dbReference type="ChEBI" id="CHEBI:15378"/>
        <dbReference type="ChEBI" id="CHEBI:33019"/>
        <dbReference type="ChEBI" id="CHEBI:37563"/>
        <dbReference type="ChEBI" id="CHEBI:57823"/>
        <dbReference type="ChEBI" id="CHEBI:58262"/>
        <dbReference type="EC" id="2.7.7.60"/>
    </reaction>
</comment>
<gene>
    <name evidence="4 5" type="primary">ispD</name>
    <name evidence="5" type="ORF">H9746_00675</name>
</gene>
<dbReference type="FunFam" id="3.90.550.10:FF:000003">
    <property type="entry name" value="2-C-methyl-D-erythritol 4-phosphate cytidylyltransferase"/>
    <property type="match status" value="1"/>
</dbReference>
<reference evidence="5" key="2">
    <citation type="submission" date="2021-04" db="EMBL/GenBank/DDBJ databases">
        <authorList>
            <person name="Gilroy R."/>
        </authorList>
    </citation>
    <scope>NUCLEOTIDE SEQUENCE</scope>
    <source>
        <strain evidence="5">CHK193-4272</strain>
    </source>
</reference>
<dbReference type="NCBIfam" id="TIGR00453">
    <property type="entry name" value="ispD"/>
    <property type="match status" value="1"/>
</dbReference>
<feature type="site" description="Transition state stabilizer" evidence="4">
    <location>
        <position position="30"/>
    </location>
</feature>
<dbReference type="Gene3D" id="3.90.550.10">
    <property type="entry name" value="Spore Coat Polysaccharide Biosynthesis Protein SpsA, Chain A"/>
    <property type="match status" value="1"/>
</dbReference>
<feature type="site" description="Transition state stabilizer" evidence="4">
    <location>
        <position position="23"/>
    </location>
</feature>
<dbReference type="PANTHER" id="PTHR32125:SF4">
    <property type="entry name" value="2-C-METHYL-D-ERYTHRITOL 4-PHOSPHATE CYTIDYLYLTRANSFERASE, CHLOROPLASTIC"/>
    <property type="match status" value="1"/>
</dbReference>
<evidence type="ECO:0000256" key="4">
    <source>
        <dbReference type="HAMAP-Rule" id="MF_00108"/>
    </source>
</evidence>
<keyword evidence="3 4" id="KW-0414">Isoprene biosynthesis</keyword>
<dbReference type="InterPro" id="IPR050088">
    <property type="entry name" value="IspD/TarI_cytidylyltransf_bact"/>
</dbReference>
<organism evidence="5 6">
    <name type="scientific">Candidatus Butyricicoccus avistercoris</name>
    <dbReference type="NCBI Taxonomy" id="2838518"/>
    <lineage>
        <taxon>Bacteria</taxon>
        <taxon>Bacillati</taxon>
        <taxon>Bacillota</taxon>
        <taxon>Clostridia</taxon>
        <taxon>Eubacteriales</taxon>
        <taxon>Butyricicoccaceae</taxon>
        <taxon>Butyricicoccus</taxon>
    </lineage>
</organism>
<sequence length="234" mass="25471">MFKKKEEKPFVSAVIPAAGSSRRMGEDINKLLLLIDGIPVLARTLLSFQNNENIDEIIVVCRESDILGYAELCKSFSISKVSQIVRGGNTRTESVLCGVKACSDKSEFIAIHDAARPLISQDIITNVINDAINYGAAAPLVACKDSIKRVENGFIVGDVKRDSIAAVQTPQIFKSDIIKKALQNAKDNNLSLTDDCAAVEQIGISVYVSKGDYKNIKITTPEDIELAQTLLKEV</sequence>
<feature type="site" description="Positions MEP for the nucleophilic attack" evidence="4">
    <location>
        <position position="161"/>
    </location>
</feature>
<dbReference type="Proteomes" id="UP000886808">
    <property type="component" value="Unassembled WGS sequence"/>
</dbReference>
<dbReference type="SUPFAM" id="SSF53448">
    <property type="entry name" value="Nucleotide-diphospho-sugar transferases"/>
    <property type="match status" value="1"/>
</dbReference>
<dbReference type="Pfam" id="PF01128">
    <property type="entry name" value="IspD"/>
    <property type="match status" value="1"/>
</dbReference>
<comment type="function">
    <text evidence="4">Catalyzes the formation of 4-diphosphocytidyl-2-C-methyl-D-erythritol from CTP and 2-C-methyl-D-erythritol 4-phosphate (MEP).</text>
</comment>
<protein>
    <recommendedName>
        <fullName evidence="4">2-C-methyl-D-erythritol 4-phosphate cytidylyltransferase</fullName>
        <ecNumber evidence="4">2.7.7.60</ecNumber>
    </recommendedName>
    <alternativeName>
        <fullName evidence="4">4-diphosphocytidyl-2C-methyl-D-erythritol synthase</fullName>
    </alternativeName>
    <alternativeName>
        <fullName evidence="4">MEP cytidylyltransferase</fullName>
        <shortName evidence="4">MCT</shortName>
    </alternativeName>
</protein>